<keyword evidence="1" id="KW-1133">Transmembrane helix</keyword>
<evidence type="ECO:0000256" key="1">
    <source>
        <dbReference type="SAM" id="Phobius"/>
    </source>
</evidence>
<dbReference type="AlphaFoldDB" id="A0A1M7E7B0"/>
<protein>
    <submittedName>
        <fullName evidence="2">Uncharacterized protein</fullName>
    </submittedName>
</protein>
<reference evidence="2 3" key="1">
    <citation type="submission" date="2016-11" db="EMBL/GenBank/DDBJ databases">
        <authorList>
            <person name="Jaros S."/>
            <person name="Januszkiewicz K."/>
            <person name="Wedrychowicz H."/>
        </authorList>
    </citation>
    <scope>NUCLEOTIDE SEQUENCE [LARGE SCALE GENOMIC DNA]</scope>
    <source>
        <strain evidence="2 3">DSM 27406</strain>
    </source>
</reference>
<keyword evidence="3" id="KW-1185">Reference proteome</keyword>
<accession>A0A1M7E7B0</accession>
<name>A0A1M7E7B0_9BACT</name>
<organism evidence="2 3">
    <name type="scientific">Chitinophaga jiangningensis</name>
    <dbReference type="NCBI Taxonomy" id="1419482"/>
    <lineage>
        <taxon>Bacteria</taxon>
        <taxon>Pseudomonadati</taxon>
        <taxon>Bacteroidota</taxon>
        <taxon>Chitinophagia</taxon>
        <taxon>Chitinophagales</taxon>
        <taxon>Chitinophagaceae</taxon>
        <taxon>Chitinophaga</taxon>
    </lineage>
</organism>
<feature type="transmembrane region" description="Helical" evidence="1">
    <location>
        <begin position="6"/>
        <end position="24"/>
    </location>
</feature>
<evidence type="ECO:0000313" key="3">
    <source>
        <dbReference type="Proteomes" id="UP000184420"/>
    </source>
</evidence>
<evidence type="ECO:0000313" key="2">
    <source>
        <dbReference type="EMBL" id="SHL87550.1"/>
    </source>
</evidence>
<dbReference type="STRING" id="1419482.SAMN05444266_105313"/>
<keyword evidence="1" id="KW-0472">Membrane</keyword>
<dbReference type="EMBL" id="FRBL01000005">
    <property type="protein sequence ID" value="SHL87550.1"/>
    <property type="molecule type" value="Genomic_DNA"/>
</dbReference>
<proteinExistence type="predicted"/>
<dbReference type="Proteomes" id="UP000184420">
    <property type="component" value="Unassembled WGS sequence"/>
</dbReference>
<keyword evidence="1" id="KW-0812">Transmembrane</keyword>
<gene>
    <name evidence="2" type="ORF">SAMN05444266_105313</name>
</gene>
<sequence>MIAAIISAICISLVFIVYIAITVINKQSSEWFSNNE</sequence>